<proteinExistence type="predicted"/>
<organism evidence="1 2">
    <name type="scientific">Mauremys mutica</name>
    <name type="common">yellowpond turtle</name>
    <dbReference type="NCBI Taxonomy" id="74926"/>
    <lineage>
        <taxon>Eukaryota</taxon>
        <taxon>Metazoa</taxon>
        <taxon>Chordata</taxon>
        <taxon>Craniata</taxon>
        <taxon>Vertebrata</taxon>
        <taxon>Euteleostomi</taxon>
        <taxon>Archelosauria</taxon>
        <taxon>Testudinata</taxon>
        <taxon>Testudines</taxon>
        <taxon>Cryptodira</taxon>
        <taxon>Durocryptodira</taxon>
        <taxon>Testudinoidea</taxon>
        <taxon>Geoemydidae</taxon>
        <taxon>Geoemydinae</taxon>
        <taxon>Mauremys</taxon>
    </lineage>
</organism>
<comment type="caution">
    <text evidence="1">The sequence shown here is derived from an EMBL/GenBank/DDBJ whole genome shotgun (WGS) entry which is preliminary data.</text>
</comment>
<protein>
    <recommendedName>
        <fullName evidence="3">Magnesium-dependent phosphatase 1</fullName>
    </recommendedName>
</protein>
<dbReference type="Gene3D" id="3.40.50.1000">
    <property type="entry name" value="HAD superfamily/HAD-like"/>
    <property type="match status" value="1"/>
</dbReference>
<dbReference type="PANTHER" id="PTHR17901:SF14">
    <property type="entry name" value="MAGNESIUM-DEPENDENT PHOSPHATASE 1"/>
    <property type="match status" value="1"/>
</dbReference>
<dbReference type="InterPro" id="IPR010036">
    <property type="entry name" value="MDP_1_eu_arc"/>
</dbReference>
<name>A0A9D3XLZ2_9SAUR</name>
<reference evidence="1" key="1">
    <citation type="submission" date="2021-09" db="EMBL/GenBank/DDBJ databases">
        <title>The genome of Mauremys mutica provides insights into the evolution of semi-aquatic lifestyle.</title>
        <authorList>
            <person name="Gong S."/>
            <person name="Gao Y."/>
        </authorList>
    </citation>
    <scope>NUCLEOTIDE SEQUENCE</scope>
    <source>
        <strain evidence="1">MM-2020</strain>
        <tissue evidence="1">Muscle</tissue>
    </source>
</reference>
<dbReference type="AlphaFoldDB" id="A0A9D3XLZ2"/>
<dbReference type="InterPro" id="IPR036412">
    <property type="entry name" value="HAD-like_sf"/>
</dbReference>
<dbReference type="PANTHER" id="PTHR17901">
    <property type="entry name" value="MAGNESIUM-DEPENDENT PHOSPHATASE 1 MDP1"/>
    <property type="match status" value="1"/>
</dbReference>
<dbReference type="EMBL" id="JAHDVG010000467">
    <property type="protein sequence ID" value="KAH1182117.1"/>
    <property type="molecule type" value="Genomic_DNA"/>
</dbReference>
<evidence type="ECO:0000313" key="2">
    <source>
        <dbReference type="Proteomes" id="UP000827986"/>
    </source>
</evidence>
<dbReference type="InterPro" id="IPR023214">
    <property type="entry name" value="HAD_sf"/>
</dbReference>
<evidence type="ECO:0000313" key="1">
    <source>
        <dbReference type="EMBL" id="KAH1182117.1"/>
    </source>
</evidence>
<gene>
    <name evidence="1" type="ORF">KIL84_009871</name>
</gene>
<dbReference type="SUPFAM" id="SSF56784">
    <property type="entry name" value="HAD-like"/>
    <property type="match status" value="1"/>
</dbReference>
<keyword evidence="2" id="KW-1185">Reference proteome</keyword>
<dbReference type="Pfam" id="PF12689">
    <property type="entry name" value="Acid_PPase"/>
    <property type="match status" value="1"/>
</dbReference>
<evidence type="ECO:0008006" key="3">
    <source>
        <dbReference type="Google" id="ProtNLM"/>
    </source>
</evidence>
<dbReference type="GO" id="GO:0003993">
    <property type="term" value="F:acid phosphatase activity"/>
    <property type="evidence" value="ECO:0007669"/>
    <property type="project" value="TreeGrafter"/>
</dbReference>
<dbReference type="Proteomes" id="UP000827986">
    <property type="component" value="Unassembled WGS sequence"/>
</dbReference>
<accession>A0A9D3XLZ2</accession>
<sequence length="310" mass="31843">MPGGQCGATPQRGGCWVGVTRGVWAPCPQRLGWDAGGTVWGHPPAGRLLGGGHQRGLGSVSPETGLGCRGDSVGPPPSGAVAGWGSPEGSGLRVPRDWAGMPGGQCGATPQRGGCWVGVTRGVWAPCPQRLGWDAGGTVWGHPPAGRLLGGGHQGGLGSVSPETGLGCRGDSVGPPPSGAVAGAGSVLDARGRPVCLYPEVPAVLERLQGLGVPMAAASRTGETRGAIQLLELFSLRRFLRCVEIYPGGKSAHFHRLQQDTGVPFAQMLFFDDEERNIRDVSQLGVTCVLVPDGMTQALLTRGLEAFARS</sequence>